<dbReference type="Pfam" id="PF00400">
    <property type="entry name" value="WD40"/>
    <property type="match status" value="3"/>
</dbReference>
<feature type="compositionally biased region" description="Low complexity" evidence="2">
    <location>
        <begin position="452"/>
        <end position="461"/>
    </location>
</feature>
<evidence type="ECO:0000313" key="5">
    <source>
        <dbReference type="Proteomes" id="UP000072874"/>
    </source>
</evidence>
<dbReference type="RefSeq" id="XP_723907.2">
    <property type="nucleotide sequence ID" value="XM_718814.2"/>
</dbReference>
<feature type="region of interest" description="Disordered" evidence="2">
    <location>
        <begin position="430"/>
        <end position="473"/>
    </location>
</feature>
<proteinExistence type="predicted"/>
<dbReference type="VEuPathDB" id="PlasmoDB:PY03714"/>
<dbReference type="SUPFAM" id="SSF50978">
    <property type="entry name" value="WD40 repeat-like"/>
    <property type="match status" value="1"/>
</dbReference>
<evidence type="ECO:0000313" key="6">
    <source>
        <dbReference type="Proteomes" id="UP000072904"/>
    </source>
</evidence>
<dbReference type="AlphaFoldDB" id="A0A078K862"/>
<dbReference type="PROSITE" id="PS50082">
    <property type="entry name" value="WD_REPEATS_2"/>
    <property type="match status" value="3"/>
</dbReference>
<dbReference type="EMBL" id="LM993663">
    <property type="protein sequence ID" value="VTZ78633.1"/>
    <property type="molecule type" value="Genomic_DNA"/>
</dbReference>
<keyword evidence="1" id="KW-0853">WD repeat</keyword>
<dbReference type="GeneID" id="3789232"/>
<dbReference type="InterPro" id="IPR036322">
    <property type="entry name" value="WD40_repeat_dom_sf"/>
</dbReference>
<evidence type="ECO:0000256" key="2">
    <source>
        <dbReference type="SAM" id="MobiDB-lite"/>
    </source>
</evidence>
<dbReference type="PANTHER" id="PTHR19855">
    <property type="entry name" value="WD40 REPEAT PROTEIN 12, 37"/>
    <property type="match status" value="1"/>
</dbReference>
<dbReference type="Proteomes" id="UP000072874">
    <property type="component" value="Chromosome 9"/>
</dbReference>
<reference evidence="4" key="3">
    <citation type="submission" date="2014-05" db="EMBL/GenBank/DDBJ databases">
        <authorList>
            <person name="Aslett M.A."/>
            <person name="De Silva N."/>
        </authorList>
    </citation>
    <scope>NUCLEOTIDE SEQUENCE</scope>
    <source>
        <strain evidence="4">17X</strain>
    </source>
</reference>
<dbReference type="InterPro" id="IPR015943">
    <property type="entry name" value="WD40/YVTN_repeat-like_dom_sf"/>
</dbReference>
<reference evidence="4" key="4">
    <citation type="submission" date="2019-05" db="EMBL/GenBank/DDBJ databases">
        <authorList>
            <consortium name="Pathogen Informatics"/>
        </authorList>
    </citation>
    <scope>NUCLEOTIDE SEQUENCE</scope>
    <source>
        <strain evidence="4">17X</strain>
    </source>
</reference>
<dbReference type="InterPro" id="IPR001680">
    <property type="entry name" value="WD40_rpt"/>
</dbReference>
<evidence type="ECO:0000256" key="1">
    <source>
        <dbReference type="PROSITE-ProRule" id="PRU00221"/>
    </source>
</evidence>
<dbReference type="VEuPathDB" id="PlasmoDB:PYYM_0944000"/>
<dbReference type="VEuPathDB" id="PlasmoDB:Py17XNL_000900457"/>
<dbReference type="SUPFAM" id="SSF101908">
    <property type="entry name" value="Putative isomerase YbhE"/>
    <property type="match status" value="1"/>
</dbReference>
<protein>
    <submittedName>
        <fullName evidence="4">WD repeat-containing protein, putative</fullName>
    </submittedName>
</protein>
<dbReference type="Proteomes" id="UP000072904">
    <property type="component" value="Chromosome 9"/>
</dbReference>
<dbReference type="PROSITE" id="PS50294">
    <property type="entry name" value="WD_REPEATS_REGION"/>
    <property type="match status" value="1"/>
</dbReference>
<feature type="repeat" description="WD" evidence="1">
    <location>
        <begin position="38"/>
        <end position="78"/>
    </location>
</feature>
<feature type="repeat" description="WD" evidence="1">
    <location>
        <begin position="552"/>
        <end position="584"/>
    </location>
</feature>
<dbReference type="OMA" id="WDQTVKC"/>
<evidence type="ECO:0000313" key="3">
    <source>
        <dbReference type="EMBL" id="CDU18216.1"/>
    </source>
</evidence>
<reference evidence="3" key="2">
    <citation type="submission" date="2014-05" db="EMBL/GenBank/DDBJ databases">
        <authorList>
            <person name="Aslett A.Martin."/>
            <person name="De Silva Nishadi"/>
        </authorList>
    </citation>
    <scope>NUCLEOTIDE SEQUENCE</scope>
    <source>
        <strain evidence="3">YM</strain>
    </source>
</reference>
<name>A0A078K862_PLAYE</name>
<accession>A0A078K862</accession>
<evidence type="ECO:0000313" key="4">
    <source>
        <dbReference type="EMBL" id="VTZ78633.1"/>
    </source>
</evidence>
<dbReference type="KEGG" id="pyo:PY17X_0944900"/>
<sequence length="590" mass="68259">MGIRNWVSSDDYMFEIKNNENLFEDKKLEYNVKPVWSFKGHTNSVEGIHLIEKNRFVTTSHDNTVCIWSLDYKNRIKNINLYNSILCSSYNSKDKNLCVGTTNDNDNIYLINMKQIEEERIEKKNVKKNIGEKKNIEVYSSNCASIFCINYFDDDKISYGSKDGCICLLDINSKKNIYKYEEIKEDCQNFCTYNEYFKFHIFSTYKGKVLFIDSRQQNNPIYINENLHSKYSINTIYNCNNYIYTGGSDCLIKKFDIRCLEKNNPVEIYVGHTSPIRSLAFSKKYVNFFCSSSDNGCIKLWKCNKSFSYTNKYAASLSCSASVLDNTNRILSVKSDASKIRKPSKNFLELNKIKVSNKGSSCIISEDDNKKISESIKLMNKSSNYNISTNKIIGNEKMNKKGIGSDVKINSDQYVPVISKHELFNSVKNKPDGFNKLSRNRNLKSENKTEETNSNSNSNIKSGKKNIKSENKLNSGSSINPTIIYKSNIFNTNNKMVEKNYLNVLYDNNRNSMISSIKTNNNIFNSDFFSNQVYGFNNNQKKIKITYPNLSMLNHKSRVSSMEWTNNFILSTSWDQTVKCWDVQDYVMKQ</sequence>
<organism evidence="3 6">
    <name type="scientific">Plasmodium yoelii</name>
    <dbReference type="NCBI Taxonomy" id="5861"/>
    <lineage>
        <taxon>Eukaryota</taxon>
        <taxon>Sar</taxon>
        <taxon>Alveolata</taxon>
        <taxon>Apicomplexa</taxon>
        <taxon>Aconoidasida</taxon>
        <taxon>Haemosporida</taxon>
        <taxon>Plasmodiidae</taxon>
        <taxon>Plasmodium</taxon>
        <taxon>Plasmodium (Vinckeia)</taxon>
    </lineage>
</organism>
<dbReference type="VEuPathDB" id="PlasmoDB:PY17X_0944900"/>
<dbReference type="EMBL" id="LK934637">
    <property type="protein sequence ID" value="CDU18216.1"/>
    <property type="molecule type" value="Genomic_DNA"/>
</dbReference>
<dbReference type="SMART" id="SM00320">
    <property type="entry name" value="WD40"/>
    <property type="match status" value="5"/>
</dbReference>
<feature type="repeat" description="WD" evidence="1">
    <location>
        <begin position="269"/>
        <end position="302"/>
    </location>
</feature>
<gene>
    <name evidence="4" type="ORF">PY17X_0944900</name>
    <name evidence="3" type="ORF">PYYM_0944000</name>
</gene>
<reference evidence="5 6" key="1">
    <citation type="journal article" date="2014" name="BMC Biol.">
        <title>A comprehensive evaluation of rodent malaria parasite genomes and gene expression.</title>
        <authorList>
            <person name="Otto T.D."/>
            <person name="Bohme U."/>
            <person name="Jackson A.P."/>
            <person name="Hunt M."/>
            <person name="Franke-Fayard B."/>
            <person name="Hoeijmakers W.A."/>
            <person name="Religa A.A."/>
            <person name="Robertson L."/>
            <person name="Sanders M."/>
            <person name="Ogun S.A."/>
            <person name="Cunningham D."/>
            <person name="Erhart A."/>
            <person name="Billker O."/>
            <person name="Khan S.M."/>
            <person name="Stunnenberg H.G."/>
            <person name="Langhorne J."/>
            <person name="Holder A.A."/>
            <person name="Waters A.P."/>
            <person name="Newbold C.I."/>
            <person name="Pain A."/>
            <person name="Berriman M."/>
            <person name="Janse C.J."/>
        </authorList>
    </citation>
    <scope>NUCLEOTIDE SEQUENCE [LARGE SCALE GENOMIC DNA]</scope>
    <source>
        <strain evidence="4 5">17X</strain>
        <strain evidence="3 6">YM</strain>
    </source>
</reference>
<dbReference type="OrthoDB" id="308449at2759"/>
<dbReference type="Gene3D" id="2.130.10.10">
    <property type="entry name" value="YVTN repeat-like/Quinoprotein amine dehydrogenase"/>
    <property type="match status" value="3"/>
</dbReference>
<dbReference type="PANTHER" id="PTHR19855:SF11">
    <property type="entry name" value="RIBOSOME BIOGENESIS PROTEIN WDR12"/>
    <property type="match status" value="1"/>
</dbReference>